<keyword evidence="2" id="KW-1185">Reference proteome</keyword>
<organism evidence="1 2">
    <name type="scientific">Nonomuraea longicatena</name>
    <dbReference type="NCBI Taxonomy" id="83682"/>
    <lineage>
        <taxon>Bacteria</taxon>
        <taxon>Bacillati</taxon>
        <taxon>Actinomycetota</taxon>
        <taxon>Actinomycetes</taxon>
        <taxon>Streptosporangiales</taxon>
        <taxon>Streptosporangiaceae</taxon>
        <taxon>Nonomuraea</taxon>
    </lineage>
</organism>
<dbReference type="Proteomes" id="UP001501578">
    <property type="component" value="Unassembled WGS sequence"/>
</dbReference>
<gene>
    <name evidence="1" type="ORF">GCM10009560_13010</name>
</gene>
<comment type="caution">
    <text evidence="1">The sequence shown here is derived from an EMBL/GenBank/DDBJ whole genome shotgun (WGS) entry which is preliminary data.</text>
</comment>
<proteinExistence type="predicted"/>
<accession>A0ABN1NV55</accession>
<reference evidence="1 2" key="1">
    <citation type="journal article" date="2019" name="Int. J. Syst. Evol. Microbiol.">
        <title>The Global Catalogue of Microorganisms (GCM) 10K type strain sequencing project: providing services to taxonomists for standard genome sequencing and annotation.</title>
        <authorList>
            <consortium name="The Broad Institute Genomics Platform"/>
            <consortium name="The Broad Institute Genome Sequencing Center for Infectious Disease"/>
            <person name="Wu L."/>
            <person name="Ma J."/>
        </authorList>
    </citation>
    <scope>NUCLEOTIDE SEQUENCE [LARGE SCALE GENOMIC DNA]</scope>
    <source>
        <strain evidence="1 2">JCM 11136</strain>
    </source>
</reference>
<evidence type="ECO:0000313" key="2">
    <source>
        <dbReference type="Proteomes" id="UP001501578"/>
    </source>
</evidence>
<protein>
    <submittedName>
        <fullName evidence="1">Uncharacterized protein</fullName>
    </submittedName>
</protein>
<dbReference type="EMBL" id="BAAAHQ010000004">
    <property type="protein sequence ID" value="GAA0917210.1"/>
    <property type="molecule type" value="Genomic_DNA"/>
</dbReference>
<evidence type="ECO:0000313" key="1">
    <source>
        <dbReference type="EMBL" id="GAA0917210.1"/>
    </source>
</evidence>
<name>A0ABN1NV55_9ACTN</name>
<sequence>MTATAVSGISPFTGRADVNACLSPHLPKPQPGCTRLVWIAARNEPRRQTLLWTCHCDDVAYELCASGGQTFLRREDTRFRKVAETHRMRMKEGHTTWQALLQGHVR</sequence>